<evidence type="ECO:0000256" key="3">
    <source>
        <dbReference type="ARBA" id="ARBA00022729"/>
    </source>
</evidence>
<dbReference type="GO" id="GO:0043190">
    <property type="term" value="C:ATP-binding cassette (ABC) transporter complex"/>
    <property type="evidence" value="ECO:0007669"/>
    <property type="project" value="InterPro"/>
</dbReference>
<dbReference type="GO" id="GO:1904680">
    <property type="term" value="F:peptide transmembrane transporter activity"/>
    <property type="evidence" value="ECO:0007669"/>
    <property type="project" value="TreeGrafter"/>
</dbReference>
<keyword evidence="3 4" id="KW-0732">Signal</keyword>
<protein>
    <submittedName>
        <fullName evidence="6">Microcin C transport system substrate-binding protein</fullName>
    </submittedName>
</protein>
<dbReference type="PANTHER" id="PTHR30290">
    <property type="entry name" value="PERIPLASMIC BINDING COMPONENT OF ABC TRANSPORTER"/>
    <property type="match status" value="1"/>
</dbReference>
<dbReference type="InterPro" id="IPR030678">
    <property type="entry name" value="Peptide/Ni-bd"/>
</dbReference>
<evidence type="ECO:0000313" key="6">
    <source>
        <dbReference type="EMBL" id="MBB3932673.1"/>
    </source>
</evidence>
<sequence>MRQFTTTRRRFLAGGAALALAPLLPRTAAHAAEEAPRHGLSVFGALKYPADFKHFDYVRPDAPKGGTIIFSAPNWYYNQNPNTFNTLNGYTFKGDAPPRLELTFDTLMTSALDEPDSLYGLVAESVTASPDGNSYLFRLRNAARFHDGSPLTADDVVFSFKLLKEKGHPDIAQSLKEMTDAVVIGPHEVEIRFSGKQNAKAPLIVAGTLPIFSKAYYGTRDFEASSLEPPLGSGPYRVADVNAGRYIVYERVADYWGKDLPVAMGTGNFGRIRVEFYQDEDVEFEAFAKGAITWREEFSSKNWATRYNFPAATDGRVKRPPFPAERRGDMYGWFFNLRRRQFSDPRTRQAIGMALDFPWTNKNLFYGLYERQTSFFDGSDFAASGLPDAGELALLEPFRAQLAPAIFTEPPFTATEADGSGRDRKQLRAAAALLAEAGWKRDGKGLVRDDGQRLTVEFLIQTQAFERVLAPFIDNLKAIGVEASMRLVDATQYQRRKNDFDFDVMANRIMFDATPIDGIDQIFGSASADLPSGSNIAGLKSPVVDALVSKAGTVKSREELVAVLRALDRVLRAEQIWIPAWGSSEHRVAAWDMFSWPEKKPDYGFSPELLWWFDAEKAVAIGKAD</sequence>
<dbReference type="GO" id="GO:0030288">
    <property type="term" value="C:outer membrane-bounded periplasmic space"/>
    <property type="evidence" value="ECO:0007669"/>
    <property type="project" value="TreeGrafter"/>
</dbReference>
<dbReference type="Proteomes" id="UP000553963">
    <property type="component" value="Unassembled WGS sequence"/>
</dbReference>
<evidence type="ECO:0000313" key="7">
    <source>
        <dbReference type="Proteomes" id="UP000553963"/>
    </source>
</evidence>
<dbReference type="InterPro" id="IPR039424">
    <property type="entry name" value="SBP_5"/>
</dbReference>
<evidence type="ECO:0000256" key="4">
    <source>
        <dbReference type="SAM" id="SignalP"/>
    </source>
</evidence>
<dbReference type="Pfam" id="PF00496">
    <property type="entry name" value="SBP_bac_5"/>
    <property type="match status" value="1"/>
</dbReference>
<name>A0A840ATV9_9HYPH</name>
<dbReference type="CDD" id="cd08497">
    <property type="entry name" value="MbnE-like"/>
    <property type="match status" value="1"/>
</dbReference>
<reference evidence="6 7" key="1">
    <citation type="submission" date="2020-08" db="EMBL/GenBank/DDBJ databases">
        <title>Genomic Encyclopedia of Type Strains, Phase IV (KMG-IV): sequencing the most valuable type-strain genomes for metagenomic binning, comparative biology and taxonomic classification.</title>
        <authorList>
            <person name="Goeker M."/>
        </authorList>
    </citation>
    <scope>NUCLEOTIDE SEQUENCE [LARGE SCALE GENOMIC DNA]</scope>
    <source>
        <strain evidence="6 7">DSM 25966</strain>
    </source>
</reference>
<dbReference type="GO" id="GO:0042884">
    <property type="term" value="P:microcin transport"/>
    <property type="evidence" value="ECO:0007669"/>
    <property type="project" value="TreeGrafter"/>
</dbReference>
<dbReference type="GO" id="GO:0015833">
    <property type="term" value="P:peptide transport"/>
    <property type="evidence" value="ECO:0007669"/>
    <property type="project" value="TreeGrafter"/>
</dbReference>
<dbReference type="PROSITE" id="PS51318">
    <property type="entry name" value="TAT"/>
    <property type="match status" value="1"/>
</dbReference>
<dbReference type="PIRSF" id="PIRSF002741">
    <property type="entry name" value="MppA"/>
    <property type="match status" value="1"/>
</dbReference>
<accession>A0A840ATV9</accession>
<dbReference type="InterPro" id="IPR000914">
    <property type="entry name" value="SBP_5_dom"/>
</dbReference>
<feature type="chain" id="PRO_5032502783" evidence="4">
    <location>
        <begin position="32"/>
        <end position="625"/>
    </location>
</feature>
<feature type="signal peptide" evidence="4">
    <location>
        <begin position="1"/>
        <end position="31"/>
    </location>
</feature>
<keyword evidence="7" id="KW-1185">Reference proteome</keyword>
<dbReference type="AlphaFoldDB" id="A0A840ATV9"/>
<dbReference type="Gene3D" id="3.40.190.10">
    <property type="entry name" value="Periplasmic binding protein-like II"/>
    <property type="match status" value="1"/>
</dbReference>
<dbReference type="SUPFAM" id="SSF53850">
    <property type="entry name" value="Periplasmic binding protein-like II"/>
    <property type="match status" value="1"/>
</dbReference>
<dbReference type="RefSeq" id="WP_183400276.1">
    <property type="nucleotide sequence ID" value="NZ_JACIDS010000004.1"/>
</dbReference>
<comment type="caution">
    <text evidence="6">The sequence shown here is derived from an EMBL/GenBank/DDBJ whole genome shotgun (WGS) entry which is preliminary data.</text>
</comment>
<organism evidence="6 7">
    <name type="scientific">Kaistia hirudinis</name>
    <dbReference type="NCBI Taxonomy" id="1293440"/>
    <lineage>
        <taxon>Bacteria</taxon>
        <taxon>Pseudomonadati</taxon>
        <taxon>Pseudomonadota</taxon>
        <taxon>Alphaproteobacteria</taxon>
        <taxon>Hyphomicrobiales</taxon>
        <taxon>Kaistiaceae</taxon>
        <taxon>Kaistia</taxon>
    </lineage>
</organism>
<proteinExistence type="inferred from homology"/>
<dbReference type="Gene3D" id="3.10.105.10">
    <property type="entry name" value="Dipeptide-binding Protein, Domain 3"/>
    <property type="match status" value="1"/>
</dbReference>
<feature type="domain" description="Solute-binding protein family 5" evidence="5">
    <location>
        <begin position="119"/>
        <end position="516"/>
    </location>
</feature>
<dbReference type="EMBL" id="JACIDS010000004">
    <property type="protein sequence ID" value="MBB3932673.1"/>
    <property type="molecule type" value="Genomic_DNA"/>
</dbReference>
<evidence type="ECO:0000256" key="2">
    <source>
        <dbReference type="ARBA" id="ARBA00005695"/>
    </source>
</evidence>
<dbReference type="InterPro" id="IPR006311">
    <property type="entry name" value="TAT_signal"/>
</dbReference>
<comment type="subcellular location">
    <subcellularLocation>
        <location evidence="1">Periplasm</location>
    </subcellularLocation>
</comment>
<gene>
    <name evidence="6" type="ORF">GGR25_003731</name>
</gene>
<evidence type="ECO:0000256" key="1">
    <source>
        <dbReference type="ARBA" id="ARBA00004418"/>
    </source>
</evidence>
<comment type="similarity">
    <text evidence="2">Belongs to the bacterial solute-binding protein 5 family.</text>
</comment>
<dbReference type="PANTHER" id="PTHR30290:SF64">
    <property type="entry name" value="ABC TRANSPORTER PERIPLASMIC BINDING PROTEIN"/>
    <property type="match status" value="1"/>
</dbReference>
<evidence type="ECO:0000259" key="5">
    <source>
        <dbReference type="Pfam" id="PF00496"/>
    </source>
</evidence>